<sequence>MDKNLFIFKTERNKNYKTISLNIYDDNRLSWKAKGLHTYLISRPDDWQIYRQDLLNKATDGSTSLNSAIRELIDYNYVELETGKTEKNRFYSHYIVYEVPKLPQDVPQLVSRCGPPGAGNQHYSNKNNNKEVIKELFTNVNNLPARLANNSDIVKIFNYYSQSIDKIKYILHSSEKDLKSFNILTKHKNLNSKCTISLPKDKEKAVALPLIDIIEEYLSVDTAENLITALDNYVTVFISNSMNEDIYWYKITWKSLGQFIYSGLRHNTGYKAFLDINKLKKGFNKELTILDKLRIEFIPISKIWDEKNILDKDRNTYYGFETKELKFLSIIDDDIKDLLTNTQELQLFGYFEKLERAIAALLFNRKGLGIDIGKFTRLMNLWNNEKNRWKKIANKIKTGG</sequence>
<protein>
    <submittedName>
        <fullName evidence="1">Uncharacterized protein</fullName>
    </submittedName>
</protein>
<reference evidence="1" key="1">
    <citation type="submission" date="2020-03" db="EMBL/GenBank/DDBJ databases">
        <title>The deep terrestrial virosphere.</title>
        <authorList>
            <person name="Holmfeldt K."/>
            <person name="Nilsson E."/>
            <person name="Simone D."/>
            <person name="Lopez-Fernandez M."/>
            <person name="Wu X."/>
            <person name="de Brujin I."/>
            <person name="Lundin D."/>
            <person name="Andersson A."/>
            <person name="Bertilsson S."/>
            <person name="Dopson M."/>
        </authorList>
    </citation>
    <scope>NUCLEOTIDE SEQUENCE</scope>
    <source>
        <strain evidence="1">TM448A01437</strain>
    </source>
</reference>
<gene>
    <name evidence="1" type="ORF">TM448A01437_0007</name>
</gene>
<proteinExistence type="predicted"/>
<dbReference type="AlphaFoldDB" id="A0A6H1ZQM1"/>
<evidence type="ECO:0000313" key="1">
    <source>
        <dbReference type="EMBL" id="QJA49721.1"/>
    </source>
</evidence>
<dbReference type="EMBL" id="MT144151">
    <property type="protein sequence ID" value="QJA49721.1"/>
    <property type="molecule type" value="Genomic_DNA"/>
</dbReference>
<accession>A0A6H1ZQM1</accession>
<name>A0A6H1ZQM1_9ZZZZ</name>
<organism evidence="1">
    <name type="scientific">viral metagenome</name>
    <dbReference type="NCBI Taxonomy" id="1070528"/>
    <lineage>
        <taxon>unclassified sequences</taxon>
        <taxon>metagenomes</taxon>
        <taxon>organismal metagenomes</taxon>
    </lineage>
</organism>